<name>A0A2S6CIJ2_9PEZI</name>
<evidence type="ECO:0000313" key="2">
    <source>
        <dbReference type="EMBL" id="PPJ59542.1"/>
    </source>
</evidence>
<evidence type="ECO:0008006" key="4">
    <source>
        <dbReference type="Google" id="ProtNLM"/>
    </source>
</evidence>
<feature type="signal peptide" evidence="1">
    <location>
        <begin position="1"/>
        <end position="15"/>
    </location>
</feature>
<sequence length="232" mass="24394">MRSANFLLFVSVVSANFDNDCCQLELEKALVKRTVVGDIVAGVENITSQATILVKDIEAIEPTDVVSAVAVNSEGQVVQAAINTSVVQADTFKDISLNDGVKLIRPIHALVTVALEVVNGLTSRKGFFEDSQLAPIVLDVFKTLNATAREFADTVVGQLPKNLRASAAALTKPVFEGLDGAISCFGTEGTGKCFNVTDPLVNVTVLTSGVTQTASVGYMMLSAVTLAIAFVV</sequence>
<gene>
    <name evidence="2" type="ORF">CBER1_09797</name>
</gene>
<dbReference type="InterPro" id="IPR021054">
    <property type="entry name" value="Cell_wall_mannoprotein_1"/>
</dbReference>
<feature type="chain" id="PRO_5015437446" description="Cell wall galactomannoprotein" evidence="1">
    <location>
        <begin position="16"/>
        <end position="232"/>
    </location>
</feature>
<dbReference type="OrthoDB" id="3637252at2759"/>
<dbReference type="Gene3D" id="1.20.1280.140">
    <property type="match status" value="1"/>
</dbReference>
<protein>
    <recommendedName>
        <fullName evidence="4">Cell wall galactomannoprotein</fullName>
    </recommendedName>
</protein>
<keyword evidence="3" id="KW-1185">Reference proteome</keyword>
<dbReference type="EMBL" id="PNEN01000384">
    <property type="protein sequence ID" value="PPJ59542.1"/>
    <property type="molecule type" value="Genomic_DNA"/>
</dbReference>
<organism evidence="2 3">
    <name type="scientific">Cercospora berteroae</name>
    <dbReference type="NCBI Taxonomy" id="357750"/>
    <lineage>
        <taxon>Eukaryota</taxon>
        <taxon>Fungi</taxon>
        <taxon>Dikarya</taxon>
        <taxon>Ascomycota</taxon>
        <taxon>Pezizomycotina</taxon>
        <taxon>Dothideomycetes</taxon>
        <taxon>Dothideomycetidae</taxon>
        <taxon>Mycosphaerellales</taxon>
        <taxon>Mycosphaerellaceae</taxon>
        <taxon>Cercospora</taxon>
    </lineage>
</organism>
<reference evidence="3" key="1">
    <citation type="journal article" date="2017" name="bioRxiv">
        <title>Conservation of a gene cluster reveals novel cercosporin biosynthetic mechanisms and extends production to the genus Colletotrichum.</title>
        <authorList>
            <person name="de Jonge R."/>
            <person name="Ebert M.K."/>
            <person name="Huitt-Roehl C.R."/>
            <person name="Pal P."/>
            <person name="Suttle J.C."/>
            <person name="Spanner R.E."/>
            <person name="Neubauer J.D."/>
            <person name="Jurick W.M.II."/>
            <person name="Stott K.A."/>
            <person name="Secor G.A."/>
            <person name="Thomma B.P.H.J."/>
            <person name="Van de Peer Y."/>
            <person name="Townsend C.A."/>
            <person name="Bolton M.D."/>
        </authorList>
    </citation>
    <scope>NUCLEOTIDE SEQUENCE [LARGE SCALE GENOMIC DNA]</scope>
    <source>
        <strain evidence="3">CBS538.71</strain>
    </source>
</reference>
<comment type="caution">
    <text evidence="2">The sequence shown here is derived from an EMBL/GenBank/DDBJ whole genome shotgun (WGS) entry which is preliminary data.</text>
</comment>
<proteinExistence type="predicted"/>
<dbReference type="Pfam" id="PF12296">
    <property type="entry name" value="HsbA"/>
    <property type="match status" value="1"/>
</dbReference>
<dbReference type="AlphaFoldDB" id="A0A2S6CIJ2"/>
<keyword evidence="1" id="KW-0732">Signal</keyword>
<evidence type="ECO:0000256" key="1">
    <source>
        <dbReference type="SAM" id="SignalP"/>
    </source>
</evidence>
<dbReference type="Proteomes" id="UP000237631">
    <property type="component" value="Unassembled WGS sequence"/>
</dbReference>
<evidence type="ECO:0000313" key="3">
    <source>
        <dbReference type="Proteomes" id="UP000237631"/>
    </source>
</evidence>
<accession>A0A2S6CIJ2</accession>